<sequence length="82" mass="9449">MGGLFDLADGLAYIGRRMKLLVRQFLKNRHHVFISTLAFGVLDEIRLPRRVVHAFKMFLYFCRTHACSSHCVLLTKVVAQSK</sequence>
<evidence type="ECO:0000313" key="2">
    <source>
        <dbReference type="Proteomes" id="UP001497493"/>
    </source>
</evidence>
<name>A0ABM9NJ82_9GAMM</name>
<organism evidence="1 2">
    <name type="scientific">Candidatus Methylocalor cossyra</name>
    <dbReference type="NCBI Taxonomy" id="3108543"/>
    <lineage>
        <taxon>Bacteria</taxon>
        <taxon>Pseudomonadati</taxon>
        <taxon>Pseudomonadota</taxon>
        <taxon>Gammaproteobacteria</taxon>
        <taxon>Methylococcales</taxon>
        <taxon>Methylococcaceae</taxon>
        <taxon>Candidatus Methylocalor</taxon>
    </lineage>
</organism>
<accession>A0ABM9NJ82</accession>
<protein>
    <submittedName>
        <fullName evidence="1">Uncharacterized protein</fullName>
    </submittedName>
</protein>
<reference evidence="1 2" key="1">
    <citation type="submission" date="2024-04" db="EMBL/GenBank/DDBJ databases">
        <authorList>
            <person name="Cremers G."/>
        </authorList>
    </citation>
    <scope>NUCLEOTIDE SEQUENCE [LARGE SCALE GENOMIC DNA]</scope>
    <source>
        <strain evidence="1">MeCH1-AG</strain>
    </source>
</reference>
<dbReference type="Proteomes" id="UP001497493">
    <property type="component" value="Chromosome"/>
</dbReference>
<keyword evidence="2" id="KW-1185">Reference proteome</keyword>
<dbReference type="EMBL" id="OZ026884">
    <property type="protein sequence ID" value="CAL1240682.1"/>
    <property type="molecule type" value="Genomic_DNA"/>
</dbReference>
<proteinExistence type="predicted"/>
<gene>
    <name evidence="1" type="ORF">MECH1_V1_1906</name>
</gene>
<evidence type="ECO:0000313" key="1">
    <source>
        <dbReference type="EMBL" id="CAL1240682.1"/>
    </source>
</evidence>